<dbReference type="OrthoDB" id="3266505at2759"/>
<dbReference type="SUPFAM" id="SSF57701">
    <property type="entry name" value="Zn2/Cys6 DNA-binding domain"/>
    <property type="match status" value="1"/>
</dbReference>
<gene>
    <name evidence="3" type="ORF">EJ08DRAFT_334583</name>
</gene>
<dbReference type="PROSITE" id="PS50048">
    <property type="entry name" value="ZN2_CY6_FUNGAL_2"/>
    <property type="match status" value="1"/>
</dbReference>
<name>A0A9P4U2X6_9PEZI</name>
<keyword evidence="1" id="KW-0539">Nucleus</keyword>
<dbReference type="InterPro" id="IPR001138">
    <property type="entry name" value="Zn2Cys6_DnaBD"/>
</dbReference>
<dbReference type="EMBL" id="MU007013">
    <property type="protein sequence ID" value="KAF2435350.1"/>
    <property type="molecule type" value="Genomic_DNA"/>
</dbReference>
<dbReference type="GO" id="GO:0008270">
    <property type="term" value="F:zinc ion binding"/>
    <property type="evidence" value="ECO:0007669"/>
    <property type="project" value="InterPro"/>
</dbReference>
<dbReference type="Pfam" id="PF00172">
    <property type="entry name" value="Zn_clus"/>
    <property type="match status" value="1"/>
</dbReference>
<keyword evidence="4" id="KW-1185">Reference proteome</keyword>
<accession>A0A9P4U2X6</accession>
<organism evidence="3 4">
    <name type="scientific">Tothia fuscella</name>
    <dbReference type="NCBI Taxonomy" id="1048955"/>
    <lineage>
        <taxon>Eukaryota</taxon>
        <taxon>Fungi</taxon>
        <taxon>Dikarya</taxon>
        <taxon>Ascomycota</taxon>
        <taxon>Pezizomycotina</taxon>
        <taxon>Dothideomycetes</taxon>
        <taxon>Pleosporomycetidae</taxon>
        <taxon>Venturiales</taxon>
        <taxon>Cylindrosympodiaceae</taxon>
        <taxon>Tothia</taxon>
    </lineage>
</organism>
<proteinExistence type="predicted"/>
<protein>
    <recommendedName>
        <fullName evidence="2">Zn(2)-C6 fungal-type domain-containing protein</fullName>
    </recommendedName>
</protein>
<evidence type="ECO:0000256" key="1">
    <source>
        <dbReference type="ARBA" id="ARBA00023242"/>
    </source>
</evidence>
<feature type="domain" description="Zn(2)-C6 fungal-type" evidence="2">
    <location>
        <begin position="12"/>
        <end position="32"/>
    </location>
</feature>
<evidence type="ECO:0000313" key="4">
    <source>
        <dbReference type="Proteomes" id="UP000800235"/>
    </source>
</evidence>
<dbReference type="InterPro" id="IPR036864">
    <property type="entry name" value="Zn2-C6_fun-type_DNA-bd_sf"/>
</dbReference>
<dbReference type="Gene3D" id="4.10.240.10">
    <property type="entry name" value="Zn(2)-C6 fungal-type DNA-binding domain"/>
    <property type="match status" value="1"/>
</dbReference>
<comment type="caution">
    <text evidence="3">The sequence shown here is derived from an EMBL/GenBank/DDBJ whole genome shotgun (WGS) entry which is preliminary data.</text>
</comment>
<evidence type="ECO:0000313" key="3">
    <source>
        <dbReference type="EMBL" id="KAF2435350.1"/>
    </source>
</evidence>
<reference evidence="3" key="1">
    <citation type="journal article" date="2020" name="Stud. Mycol.">
        <title>101 Dothideomycetes genomes: a test case for predicting lifestyles and emergence of pathogens.</title>
        <authorList>
            <person name="Haridas S."/>
            <person name="Albert R."/>
            <person name="Binder M."/>
            <person name="Bloem J."/>
            <person name="Labutti K."/>
            <person name="Salamov A."/>
            <person name="Andreopoulos B."/>
            <person name="Baker S."/>
            <person name="Barry K."/>
            <person name="Bills G."/>
            <person name="Bluhm B."/>
            <person name="Cannon C."/>
            <person name="Castanera R."/>
            <person name="Culley D."/>
            <person name="Daum C."/>
            <person name="Ezra D."/>
            <person name="Gonzalez J."/>
            <person name="Henrissat B."/>
            <person name="Kuo A."/>
            <person name="Liang C."/>
            <person name="Lipzen A."/>
            <person name="Lutzoni F."/>
            <person name="Magnuson J."/>
            <person name="Mondo S."/>
            <person name="Nolan M."/>
            <person name="Ohm R."/>
            <person name="Pangilinan J."/>
            <person name="Park H.-J."/>
            <person name="Ramirez L."/>
            <person name="Alfaro M."/>
            <person name="Sun H."/>
            <person name="Tritt A."/>
            <person name="Yoshinaga Y."/>
            <person name="Zwiers L.-H."/>
            <person name="Turgeon B."/>
            <person name="Goodwin S."/>
            <person name="Spatafora J."/>
            <person name="Crous P."/>
            <person name="Grigoriev I."/>
        </authorList>
    </citation>
    <scope>NUCLEOTIDE SEQUENCE</scope>
    <source>
        <strain evidence="3">CBS 130266</strain>
    </source>
</reference>
<dbReference type="AlphaFoldDB" id="A0A9P4U2X6"/>
<sequence>MSSAGRLRTQSACIRCRTKKLKCDSGVPCQRCEIDHVLYVAGTQKDAIKKKIRDYSKSG</sequence>
<dbReference type="Proteomes" id="UP000800235">
    <property type="component" value="Unassembled WGS sequence"/>
</dbReference>
<evidence type="ECO:0000259" key="2">
    <source>
        <dbReference type="PROSITE" id="PS50048"/>
    </source>
</evidence>
<dbReference type="GO" id="GO:0000981">
    <property type="term" value="F:DNA-binding transcription factor activity, RNA polymerase II-specific"/>
    <property type="evidence" value="ECO:0007669"/>
    <property type="project" value="InterPro"/>
</dbReference>